<dbReference type="OrthoDB" id="205108at2759"/>
<evidence type="ECO:0000313" key="6">
    <source>
        <dbReference type="Proteomes" id="UP000799770"/>
    </source>
</evidence>
<gene>
    <name evidence="5" type="ORF">BDV96DRAFT_585681</name>
</gene>
<evidence type="ECO:0000313" key="5">
    <source>
        <dbReference type="EMBL" id="KAF2109489.1"/>
    </source>
</evidence>
<keyword evidence="3 5" id="KW-0808">Transferase</keyword>
<reference evidence="5" key="1">
    <citation type="journal article" date="2020" name="Stud. Mycol.">
        <title>101 Dothideomycetes genomes: a test case for predicting lifestyles and emergence of pathogens.</title>
        <authorList>
            <person name="Haridas S."/>
            <person name="Albert R."/>
            <person name="Binder M."/>
            <person name="Bloem J."/>
            <person name="Labutti K."/>
            <person name="Salamov A."/>
            <person name="Andreopoulos B."/>
            <person name="Baker S."/>
            <person name="Barry K."/>
            <person name="Bills G."/>
            <person name="Bluhm B."/>
            <person name="Cannon C."/>
            <person name="Castanera R."/>
            <person name="Culley D."/>
            <person name="Daum C."/>
            <person name="Ezra D."/>
            <person name="Gonzalez J."/>
            <person name="Henrissat B."/>
            <person name="Kuo A."/>
            <person name="Liang C."/>
            <person name="Lipzen A."/>
            <person name="Lutzoni F."/>
            <person name="Magnuson J."/>
            <person name="Mondo S."/>
            <person name="Nolan M."/>
            <person name="Ohm R."/>
            <person name="Pangilinan J."/>
            <person name="Park H.-J."/>
            <person name="Ramirez L."/>
            <person name="Alfaro M."/>
            <person name="Sun H."/>
            <person name="Tritt A."/>
            <person name="Yoshinaga Y."/>
            <person name="Zwiers L.-H."/>
            <person name="Turgeon B."/>
            <person name="Goodwin S."/>
            <person name="Spatafora J."/>
            <person name="Crous P."/>
            <person name="Grigoriev I."/>
        </authorList>
    </citation>
    <scope>NUCLEOTIDE SEQUENCE</scope>
    <source>
        <strain evidence="5">CBS 627.86</strain>
    </source>
</reference>
<protein>
    <submittedName>
        <fullName evidence="5">Galactosyl transferase GMA12/MNN10 family-domain-containing protein</fullName>
    </submittedName>
</protein>
<name>A0A6A5YQH4_9PLEO</name>
<keyword evidence="4" id="KW-0732">Signal</keyword>
<sequence>MLARSLHKQPTLWLFLLFCGFLFYQFSKDPSDSSLVGLDAFTSKDAPAKAPTKSPKIAIITFITQNPSYLHLSLKNKDHYARRHGYDLIVDYEAHSEKGLMWWKYAMIERLIKKKRDWDWIWWMDFDTLITNTNIKVGDVVDEALANVTDPSQIDWLLSHDCNGLNFGSFLVRNHERPLKFIDDVVAMSTNKKEDGGDPSEQDATAMLIKADPKSAARTMQIPQTKINGFPQEIACFDEDHQGWEPGMFVLHFAGAWAHVKGEDPTGQMMRKYEGDIIWGDWKDFYEQA</sequence>
<evidence type="ECO:0000256" key="4">
    <source>
        <dbReference type="SAM" id="SignalP"/>
    </source>
</evidence>
<evidence type="ECO:0000256" key="2">
    <source>
        <dbReference type="ARBA" id="ARBA00022676"/>
    </source>
</evidence>
<comment type="similarity">
    <text evidence="1">Belongs to the glycosyltransferase 34 family.</text>
</comment>
<dbReference type="PANTHER" id="PTHR31306:SF5">
    <property type="entry name" value="ALPHA-1,6-MANNOSYLTRANSFERASE MNN10-RELATED"/>
    <property type="match status" value="1"/>
</dbReference>
<dbReference type="AlphaFoldDB" id="A0A6A5YQH4"/>
<evidence type="ECO:0000256" key="1">
    <source>
        <dbReference type="ARBA" id="ARBA00005664"/>
    </source>
</evidence>
<organism evidence="5 6">
    <name type="scientific">Lophiotrema nucula</name>
    <dbReference type="NCBI Taxonomy" id="690887"/>
    <lineage>
        <taxon>Eukaryota</taxon>
        <taxon>Fungi</taxon>
        <taxon>Dikarya</taxon>
        <taxon>Ascomycota</taxon>
        <taxon>Pezizomycotina</taxon>
        <taxon>Dothideomycetes</taxon>
        <taxon>Pleosporomycetidae</taxon>
        <taxon>Pleosporales</taxon>
        <taxon>Lophiotremataceae</taxon>
        <taxon>Lophiotrema</taxon>
    </lineage>
</organism>
<keyword evidence="2" id="KW-0328">Glycosyltransferase</keyword>
<evidence type="ECO:0000256" key="3">
    <source>
        <dbReference type="ARBA" id="ARBA00022679"/>
    </source>
</evidence>
<feature type="chain" id="PRO_5025460042" evidence="4">
    <location>
        <begin position="28"/>
        <end position="289"/>
    </location>
</feature>
<dbReference type="GO" id="GO:0000139">
    <property type="term" value="C:Golgi membrane"/>
    <property type="evidence" value="ECO:0007669"/>
    <property type="project" value="TreeGrafter"/>
</dbReference>
<dbReference type="PANTHER" id="PTHR31306">
    <property type="entry name" value="ALPHA-1,6-MANNOSYLTRANSFERASE MNN11-RELATED"/>
    <property type="match status" value="1"/>
</dbReference>
<dbReference type="Pfam" id="PF05637">
    <property type="entry name" value="Glyco_transf_34"/>
    <property type="match status" value="1"/>
</dbReference>
<feature type="signal peptide" evidence="4">
    <location>
        <begin position="1"/>
        <end position="27"/>
    </location>
</feature>
<dbReference type="Proteomes" id="UP000799770">
    <property type="component" value="Unassembled WGS sequence"/>
</dbReference>
<keyword evidence="6" id="KW-1185">Reference proteome</keyword>
<dbReference type="Gene3D" id="3.90.550.10">
    <property type="entry name" value="Spore Coat Polysaccharide Biosynthesis Protein SpsA, Chain A"/>
    <property type="match status" value="1"/>
</dbReference>
<dbReference type="GO" id="GO:0016757">
    <property type="term" value="F:glycosyltransferase activity"/>
    <property type="evidence" value="ECO:0007669"/>
    <property type="project" value="UniProtKB-KW"/>
</dbReference>
<dbReference type="InterPro" id="IPR029044">
    <property type="entry name" value="Nucleotide-diphossugar_trans"/>
</dbReference>
<dbReference type="GO" id="GO:0006487">
    <property type="term" value="P:protein N-linked glycosylation"/>
    <property type="evidence" value="ECO:0007669"/>
    <property type="project" value="TreeGrafter"/>
</dbReference>
<dbReference type="EMBL" id="ML977342">
    <property type="protein sequence ID" value="KAF2109489.1"/>
    <property type="molecule type" value="Genomic_DNA"/>
</dbReference>
<dbReference type="InterPro" id="IPR008630">
    <property type="entry name" value="Glyco_trans_34"/>
</dbReference>
<proteinExistence type="inferred from homology"/>
<accession>A0A6A5YQH4</accession>